<sequence length="135" mass="15592">MQDTFSNKIVNIGYDAKLQIMRINYKGFGVSELYREAVTKSFEIAYKYLCNRWLITQAEFRGVSPQDSHWLTNEWGPYIAAKYKEKGIARRKTAVVKADNVFTDYIAEKVAEGLQNSEECQFFDNEEAALAWLLA</sequence>
<dbReference type="OrthoDB" id="879261at2"/>
<dbReference type="Proteomes" id="UP000004095">
    <property type="component" value="Unassembled WGS sequence"/>
</dbReference>
<evidence type="ECO:0000313" key="2">
    <source>
        <dbReference type="Proteomes" id="UP000004095"/>
    </source>
</evidence>
<dbReference type="EMBL" id="AAWS01000017">
    <property type="protein sequence ID" value="EAY28192.1"/>
    <property type="molecule type" value="Genomic_DNA"/>
</dbReference>
<keyword evidence="2" id="KW-1185">Reference proteome</keyword>
<accession>A1ZN11</accession>
<gene>
    <name evidence="1" type="ORF">M23134_03453</name>
</gene>
<comment type="caution">
    <text evidence="1">The sequence shown here is derived from an EMBL/GenBank/DDBJ whole genome shotgun (WGS) entry which is preliminary data.</text>
</comment>
<name>A1ZN11_MICM2</name>
<proteinExistence type="predicted"/>
<dbReference type="RefSeq" id="WP_002698352.1">
    <property type="nucleotide sequence ID" value="NZ_AAWS01000017.1"/>
</dbReference>
<evidence type="ECO:0008006" key="3">
    <source>
        <dbReference type="Google" id="ProtNLM"/>
    </source>
</evidence>
<protein>
    <recommendedName>
        <fullName evidence="3">STAS/SEC14 domain-containing protein</fullName>
    </recommendedName>
</protein>
<evidence type="ECO:0000313" key="1">
    <source>
        <dbReference type="EMBL" id="EAY28192.1"/>
    </source>
</evidence>
<reference evidence="1 2" key="1">
    <citation type="submission" date="2007-01" db="EMBL/GenBank/DDBJ databases">
        <authorList>
            <person name="Haygood M."/>
            <person name="Podell S."/>
            <person name="Anderson C."/>
            <person name="Hopkinson B."/>
            <person name="Roe K."/>
            <person name="Barbeau K."/>
            <person name="Gaasterland T."/>
            <person name="Ferriera S."/>
            <person name="Johnson J."/>
            <person name="Kravitz S."/>
            <person name="Beeson K."/>
            <person name="Sutton G."/>
            <person name="Rogers Y.-H."/>
            <person name="Friedman R."/>
            <person name="Frazier M."/>
            <person name="Venter J.C."/>
        </authorList>
    </citation>
    <scope>NUCLEOTIDE SEQUENCE [LARGE SCALE GENOMIC DNA]</scope>
    <source>
        <strain evidence="1 2">ATCC 23134</strain>
    </source>
</reference>
<dbReference type="AlphaFoldDB" id="A1ZN11"/>
<organism evidence="1 2">
    <name type="scientific">Microscilla marina ATCC 23134</name>
    <dbReference type="NCBI Taxonomy" id="313606"/>
    <lineage>
        <taxon>Bacteria</taxon>
        <taxon>Pseudomonadati</taxon>
        <taxon>Bacteroidota</taxon>
        <taxon>Cytophagia</taxon>
        <taxon>Cytophagales</taxon>
        <taxon>Microscillaceae</taxon>
        <taxon>Microscilla</taxon>
    </lineage>
</organism>